<dbReference type="AlphaFoldDB" id="C2EVS1"/>
<evidence type="ECO:0000313" key="2">
    <source>
        <dbReference type="Proteomes" id="UP000004483"/>
    </source>
</evidence>
<gene>
    <name evidence="1" type="ORF">HMPREF0549_1557</name>
</gene>
<dbReference type="eggNOG" id="COG0463">
    <property type="taxonomic scope" value="Bacteria"/>
</dbReference>
<dbReference type="EMBL" id="ACGV01000173">
    <property type="protein sequence ID" value="EEJ39996.1"/>
    <property type="molecule type" value="Genomic_DNA"/>
</dbReference>
<dbReference type="Proteomes" id="UP000004483">
    <property type="component" value="Unassembled WGS sequence"/>
</dbReference>
<proteinExistence type="predicted"/>
<reference evidence="1 2" key="1">
    <citation type="submission" date="2009-01" db="EMBL/GenBank/DDBJ databases">
        <authorList>
            <person name="Qin X."/>
            <person name="Bachman B."/>
            <person name="Battles P."/>
            <person name="Bell A."/>
            <person name="Bess C."/>
            <person name="Bickham C."/>
            <person name="Chaboub L."/>
            <person name="Chen D."/>
            <person name="Coyle M."/>
            <person name="Deiros D.R."/>
            <person name="Dinh H."/>
            <person name="Forbes L."/>
            <person name="Fowler G."/>
            <person name="Francisco L."/>
            <person name="Fu Q."/>
            <person name="Gubbala S."/>
            <person name="Hale W."/>
            <person name="Han Y."/>
            <person name="Hemphill L."/>
            <person name="Highlander S.K."/>
            <person name="Hirani K."/>
            <person name="Hogues M."/>
            <person name="Jackson L."/>
            <person name="Jakkamsetti A."/>
            <person name="Javaid M."/>
            <person name="Jiang H."/>
            <person name="Korchina V."/>
            <person name="Kovar C."/>
            <person name="Lara F."/>
            <person name="Lee S."/>
            <person name="Mata R."/>
            <person name="Mathew T."/>
            <person name="Moen C."/>
            <person name="Morales K."/>
            <person name="Munidasa M."/>
            <person name="Nazareth L."/>
            <person name="Ngo R."/>
            <person name="Nguyen L."/>
            <person name="Okwuonu G."/>
            <person name="Ongeri F."/>
            <person name="Patil S."/>
            <person name="Petrosino J."/>
            <person name="Pham C."/>
            <person name="Pham P."/>
            <person name="Pu L.-L."/>
            <person name="Puazo M."/>
            <person name="Raj R."/>
            <person name="Reid J."/>
            <person name="Rouhana J."/>
            <person name="Saada N."/>
            <person name="Shang Y."/>
            <person name="Simmons D."/>
            <person name="Thornton R."/>
            <person name="Warren J."/>
            <person name="Weissenberger G."/>
            <person name="Zhang J."/>
            <person name="Zhang L."/>
            <person name="Zhou C."/>
            <person name="Zhu D."/>
            <person name="Muzny D."/>
            <person name="Worley K."/>
            <person name="Gibbs R."/>
        </authorList>
    </citation>
    <scope>NUCLEOTIDE SEQUENCE [LARGE SCALE GENOMIC DNA]</scope>
    <source>
        <strain evidence="1 2">ATCC 49540</strain>
    </source>
</reference>
<accession>C2EVS1</accession>
<feature type="non-terminal residue" evidence="1">
    <location>
        <position position="151"/>
    </location>
</feature>
<evidence type="ECO:0000313" key="1">
    <source>
        <dbReference type="EMBL" id="EEJ39996.1"/>
    </source>
</evidence>
<protein>
    <submittedName>
        <fullName evidence="1">Uncharacterized protein</fullName>
    </submittedName>
</protein>
<comment type="caution">
    <text evidence="1">The sequence shown here is derived from an EMBL/GenBank/DDBJ whole genome shotgun (WGS) entry which is preliminary data.</text>
</comment>
<name>C2EVS1_9LACO</name>
<sequence length="151" mass="17975">MGIGSIIMEHGKNGINDPMLKIKVSGHIDYRYYYMLKRRITGDYADVFVTSCVNNFRFPVFKNEKFMSEQPLYYWFSQRYKSVFISKVLTVGNYLDDGLSRNLRKLEVENWKCTLYESNLFLSSDTPLWYRLKKGMLVDFILIKKKKSIFK</sequence>
<dbReference type="HOGENOM" id="CLU_1735314_0_0_9"/>
<organism evidence="1 2">
    <name type="scientific">Limosilactobacillus vaginalis DSM 5837 = ATCC 49540</name>
    <dbReference type="NCBI Taxonomy" id="1423814"/>
    <lineage>
        <taxon>Bacteria</taxon>
        <taxon>Bacillati</taxon>
        <taxon>Bacillota</taxon>
        <taxon>Bacilli</taxon>
        <taxon>Lactobacillales</taxon>
        <taxon>Lactobacillaceae</taxon>
        <taxon>Limosilactobacillus</taxon>
    </lineage>
</organism>